<dbReference type="EMBL" id="CAWUPB010000913">
    <property type="protein sequence ID" value="CAK7331190.1"/>
    <property type="molecule type" value="Genomic_DNA"/>
</dbReference>
<sequence>MIMLARYIVGLVDLQMMSEEFGALKQYEASATTRNESREHSIIKQRMRLKIMLTVHVRPRHPEEAKNA</sequence>
<evidence type="ECO:0000313" key="2">
    <source>
        <dbReference type="Proteomes" id="UP001314170"/>
    </source>
</evidence>
<protein>
    <submittedName>
        <fullName evidence="1">Uncharacterized protein</fullName>
    </submittedName>
</protein>
<comment type="caution">
    <text evidence="1">The sequence shown here is derived from an EMBL/GenBank/DDBJ whole genome shotgun (WGS) entry which is preliminary data.</text>
</comment>
<dbReference type="Proteomes" id="UP001314170">
    <property type="component" value="Unassembled WGS sequence"/>
</dbReference>
<name>A0AAV1R981_9ROSI</name>
<accession>A0AAV1R981</accession>
<reference evidence="1 2" key="1">
    <citation type="submission" date="2024-01" db="EMBL/GenBank/DDBJ databases">
        <authorList>
            <person name="Waweru B."/>
        </authorList>
    </citation>
    <scope>NUCLEOTIDE SEQUENCE [LARGE SCALE GENOMIC DNA]</scope>
</reference>
<gene>
    <name evidence="1" type="ORF">DCAF_LOCUS8342</name>
</gene>
<organism evidence="1 2">
    <name type="scientific">Dovyalis caffra</name>
    <dbReference type="NCBI Taxonomy" id="77055"/>
    <lineage>
        <taxon>Eukaryota</taxon>
        <taxon>Viridiplantae</taxon>
        <taxon>Streptophyta</taxon>
        <taxon>Embryophyta</taxon>
        <taxon>Tracheophyta</taxon>
        <taxon>Spermatophyta</taxon>
        <taxon>Magnoliopsida</taxon>
        <taxon>eudicotyledons</taxon>
        <taxon>Gunneridae</taxon>
        <taxon>Pentapetalae</taxon>
        <taxon>rosids</taxon>
        <taxon>fabids</taxon>
        <taxon>Malpighiales</taxon>
        <taxon>Salicaceae</taxon>
        <taxon>Flacourtieae</taxon>
        <taxon>Dovyalis</taxon>
    </lineage>
</organism>
<dbReference type="AlphaFoldDB" id="A0AAV1R981"/>
<evidence type="ECO:0000313" key="1">
    <source>
        <dbReference type="EMBL" id="CAK7331190.1"/>
    </source>
</evidence>
<keyword evidence="2" id="KW-1185">Reference proteome</keyword>
<proteinExistence type="predicted"/>